<dbReference type="InterPro" id="IPR045012">
    <property type="entry name" value="NLP"/>
</dbReference>
<reference evidence="8 9" key="1">
    <citation type="submission" date="2024-01" db="EMBL/GenBank/DDBJ databases">
        <authorList>
            <person name="Waweru B."/>
        </authorList>
    </citation>
    <scope>NUCLEOTIDE SEQUENCE [LARGE SCALE GENOMIC DNA]</scope>
</reference>
<dbReference type="SMART" id="SM00614">
    <property type="entry name" value="ZnF_BED"/>
    <property type="match status" value="1"/>
</dbReference>
<keyword evidence="3" id="KW-0862">Zinc</keyword>
<dbReference type="Pfam" id="PF22922">
    <property type="entry name" value="GAF_NLP"/>
    <property type="match status" value="1"/>
</dbReference>
<organism evidence="8 9">
    <name type="scientific">Dovyalis caffra</name>
    <dbReference type="NCBI Taxonomy" id="77055"/>
    <lineage>
        <taxon>Eukaryota</taxon>
        <taxon>Viridiplantae</taxon>
        <taxon>Streptophyta</taxon>
        <taxon>Embryophyta</taxon>
        <taxon>Tracheophyta</taxon>
        <taxon>Spermatophyta</taxon>
        <taxon>Magnoliopsida</taxon>
        <taxon>eudicotyledons</taxon>
        <taxon>Gunneridae</taxon>
        <taxon>Pentapetalae</taxon>
        <taxon>rosids</taxon>
        <taxon>fabids</taxon>
        <taxon>Malpighiales</taxon>
        <taxon>Salicaceae</taxon>
        <taxon>Flacourtieae</taxon>
        <taxon>Dovyalis</taxon>
    </lineage>
</organism>
<evidence type="ECO:0000256" key="4">
    <source>
        <dbReference type="PROSITE-ProRule" id="PRU00027"/>
    </source>
</evidence>
<name>A0AAV1RQR7_9ROSI</name>
<dbReference type="PANTHER" id="PTHR32002:SF41">
    <property type="entry name" value="PROTEIN NLP8"/>
    <property type="match status" value="1"/>
</dbReference>
<dbReference type="PROSITE" id="PS50808">
    <property type="entry name" value="ZF_BED"/>
    <property type="match status" value="1"/>
</dbReference>
<feature type="coiled-coil region" evidence="5">
    <location>
        <begin position="705"/>
        <end position="753"/>
    </location>
</feature>
<feature type="region of interest" description="Disordered" evidence="6">
    <location>
        <begin position="425"/>
        <end position="448"/>
    </location>
</feature>
<evidence type="ECO:0000313" key="8">
    <source>
        <dbReference type="EMBL" id="CAK7338720.1"/>
    </source>
</evidence>
<feature type="region of interest" description="Disordered" evidence="6">
    <location>
        <begin position="213"/>
        <end position="236"/>
    </location>
</feature>
<dbReference type="PANTHER" id="PTHR32002">
    <property type="entry name" value="PROTEIN NLP8"/>
    <property type="match status" value="1"/>
</dbReference>
<keyword evidence="5" id="KW-0175">Coiled coil</keyword>
<gene>
    <name evidence="8" type="ORF">DCAF_LOCUS13768</name>
</gene>
<dbReference type="Proteomes" id="UP001314170">
    <property type="component" value="Unassembled WGS sequence"/>
</dbReference>
<feature type="compositionally biased region" description="Polar residues" evidence="6">
    <location>
        <begin position="429"/>
        <end position="441"/>
    </location>
</feature>
<dbReference type="EMBL" id="CAWUPB010001156">
    <property type="protein sequence ID" value="CAK7338720.1"/>
    <property type="molecule type" value="Genomic_DNA"/>
</dbReference>
<dbReference type="SUPFAM" id="SSF57667">
    <property type="entry name" value="beta-beta-alpha zinc fingers"/>
    <property type="match status" value="1"/>
</dbReference>
<dbReference type="InterPro" id="IPR003656">
    <property type="entry name" value="Znf_BED"/>
</dbReference>
<dbReference type="InterPro" id="IPR036236">
    <property type="entry name" value="Znf_C2H2_sf"/>
</dbReference>
<keyword evidence="1" id="KW-0479">Metal-binding</keyword>
<accession>A0AAV1RQR7</accession>
<dbReference type="AlphaFoldDB" id="A0AAV1RQR7"/>
<evidence type="ECO:0000256" key="6">
    <source>
        <dbReference type="SAM" id="MobiDB-lite"/>
    </source>
</evidence>
<comment type="caution">
    <text evidence="8">The sequence shown here is derived from an EMBL/GenBank/DDBJ whole genome shotgun (WGS) entry which is preliminary data.</text>
</comment>
<feature type="domain" description="BED-type" evidence="7">
    <location>
        <begin position="373"/>
        <end position="416"/>
    </location>
</feature>
<evidence type="ECO:0000256" key="2">
    <source>
        <dbReference type="ARBA" id="ARBA00022771"/>
    </source>
</evidence>
<protein>
    <recommendedName>
        <fullName evidence="7">BED-type domain-containing protein</fullName>
    </recommendedName>
</protein>
<evidence type="ECO:0000259" key="7">
    <source>
        <dbReference type="PROSITE" id="PS50808"/>
    </source>
</evidence>
<evidence type="ECO:0000256" key="3">
    <source>
        <dbReference type="ARBA" id="ARBA00022833"/>
    </source>
</evidence>
<keyword evidence="2 4" id="KW-0863">Zinc-finger</keyword>
<dbReference type="GO" id="GO:0003700">
    <property type="term" value="F:DNA-binding transcription factor activity"/>
    <property type="evidence" value="ECO:0007669"/>
    <property type="project" value="InterPro"/>
</dbReference>
<keyword evidence="9" id="KW-1185">Reference proteome</keyword>
<dbReference type="InterPro" id="IPR055081">
    <property type="entry name" value="NLP1-9_GAF"/>
</dbReference>
<evidence type="ECO:0000313" key="9">
    <source>
        <dbReference type="Proteomes" id="UP001314170"/>
    </source>
</evidence>
<sequence length="790" mass="87261">MFEEDAVGKIRMILKTVCDLHKLPLALTWATHRDHDHLHVVDAANYVKDSSMQGYVSACGGNRLMKGQNVAGKAVNLMGHHSVPDVSVLDLDDYPFVDDARNFGLRAAMAIRLKRNRSGKIEYVSEIFLPTNLEDKVEQNNLIVEILLSLRKNCEISGTMELQIESLPRKQADLMLNVSEEVEASNFPSEAVSESSLAFSNVGLSLKEKIPSNSLETNEPHEQATAMECELSTPEKQSDQTQEVLVLLRAIKQNSSYGGLNSNKQITGKTDEPNELCVSSVWSMAVPNYTQMTLDCCWKNVKRVRMASMTFVLRHNSTNYGRLEVREQNAGGEHGVDVNKQVAEMHGRHHIMSINKRKRSGTQQTKCTPKSRKTTSVVWKFFSKVKENGVVWAKCPKCSKMLRGNSKNGTSNLLKHRCFRDWEKDAKQQPVSNVKSSTTKGANAPPQTKRRMLVTKSYYALNDFTIMYVLGDEAAIAIAMVEVQDPINPDIVQAAASSLVHDDQVHELIVQEEFTTKETLGSDLKDQKHHLLSSHINITELPPTETQSPGQQANNMTIDSTGGVHQSSGQQANNMAIDGTGGVPQAGCIQIGLTAEGSVTSTTSIPTTNGFPAISAASGLKSFLSQYPRMSHSSTEIDRLCSLSDAEINAASNEWEKPLMGELFARVHRLKEAIATCPSSSQLESSPLQRCENLVSTISQSIISCSNLEAEITSLKDQEAQLEEKRKAIIEQRERKESELSQLKKDKADHALQSSQATVNRLKIKNIVDGISDLFVEWSAARLAHSSSSK</sequence>
<dbReference type="GO" id="GO:0003677">
    <property type="term" value="F:DNA binding"/>
    <property type="evidence" value="ECO:0007669"/>
    <property type="project" value="InterPro"/>
</dbReference>
<proteinExistence type="predicted"/>
<dbReference type="GO" id="GO:0008270">
    <property type="term" value="F:zinc ion binding"/>
    <property type="evidence" value="ECO:0007669"/>
    <property type="project" value="UniProtKB-KW"/>
</dbReference>
<evidence type="ECO:0000256" key="1">
    <source>
        <dbReference type="ARBA" id="ARBA00022723"/>
    </source>
</evidence>
<evidence type="ECO:0000256" key="5">
    <source>
        <dbReference type="SAM" id="Coils"/>
    </source>
</evidence>